<dbReference type="Proteomes" id="UP000194219">
    <property type="component" value="Unassembled WGS sequence"/>
</dbReference>
<evidence type="ECO:0000313" key="6">
    <source>
        <dbReference type="EMBL" id="OTA89472.1"/>
    </source>
</evidence>
<feature type="domain" description="PBSX phage terminase small subunit-like N-terminal" evidence="4">
    <location>
        <begin position="15"/>
        <end position="61"/>
    </location>
</feature>
<dbReference type="Gene3D" id="1.10.10.1400">
    <property type="entry name" value="Terminase, small subunit, N-terminal DNA-binding domain, HTH motif"/>
    <property type="match status" value="1"/>
</dbReference>
<dbReference type="EMBL" id="MIMV01000183">
    <property type="protein sequence ID" value="OTA85875.1"/>
    <property type="molecule type" value="Genomic_DNA"/>
</dbReference>
<evidence type="ECO:0000256" key="2">
    <source>
        <dbReference type="ARBA" id="ARBA00023219"/>
    </source>
</evidence>
<dbReference type="InterPro" id="IPR018925">
    <property type="entry name" value="XtmA-like_N"/>
</dbReference>
<organism evidence="6 8">
    <name type="scientific">Limosilactobacillus reuteri</name>
    <name type="common">Lactobacillus reuteri</name>
    <dbReference type="NCBI Taxonomy" id="1598"/>
    <lineage>
        <taxon>Bacteria</taxon>
        <taxon>Bacillati</taxon>
        <taxon>Bacillota</taxon>
        <taxon>Bacilli</taxon>
        <taxon>Lactobacillales</taxon>
        <taxon>Lactobacillaceae</taxon>
        <taxon>Limosilactobacillus</taxon>
    </lineage>
</organism>
<proteinExistence type="predicted"/>
<reference evidence="5 7" key="2">
    <citation type="submission" date="2016-09" db="EMBL/GenBank/DDBJ databases">
        <title>Lactobacillus reuteri KLR3006, genome sequencing and assembly.</title>
        <authorList>
            <person name="Lee J.-Y."/>
            <person name="Kim E.B."/>
            <person name="Choi Y.-J."/>
        </authorList>
    </citation>
    <scope>NUCLEOTIDE SEQUENCE [LARGE SCALE GENOMIC DNA]</scope>
    <source>
        <strain evidence="5 7">KLR3006</strain>
    </source>
</reference>
<keyword evidence="1" id="KW-1188">Viral release from host cell</keyword>
<evidence type="ECO:0000256" key="3">
    <source>
        <dbReference type="SAM" id="MobiDB-lite"/>
    </source>
</evidence>
<evidence type="ECO:0000256" key="1">
    <source>
        <dbReference type="ARBA" id="ARBA00022612"/>
    </source>
</evidence>
<protein>
    <submittedName>
        <fullName evidence="6">Terminase</fullName>
    </submittedName>
</protein>
<evidence type="ECO:0000313" key="5">
    <source>
        <dbReference type="EMBL" id="OTA85875.1"/>
    </source>
</evidence>
<name>A0A1Y2UQ15_LIMRT</name>
<dbReference type="Proteomes" id="UP000194286">
    <property type="component" value="Unassembled WGS sequence"/>
</dbReference>
<gene>
    <name evidence="6" type="ORF">BHL82_03665</name>
    <name evidence="5" type="ORF">BHL83_05790</name>
</gene>
<dbReference type="InterPro" id="IPR052404">
    <property type="entry name" value="SPP1-like_terminase"/>
</dbReference>
<dbReference type="GO" id="GO:0051276">
    <property type="term" value="P:chromosome organization"/>
    <property type="evidence" value="ECO:0007669"/>
    <property type="project" value="InterPro"/>
</dbReference>
<reference evidence="6 8" key="1">
    <citation type="submission" date="2016-09" db="EMBL/GenBank/DDBJ databases">
        <title>Lactobacillus reuteri KLR3005, genome sequencing and assembly.</title>
        <authorList>
            <person name="Lee J.-Y."/>
            <person name="Kim E.B."/>
            <person name="Choi Y.-J."/>
        </authorList>
    </citation>
    <scope>NUCLEOTIDE SEQUENCE [LARGE SCALE GENOMIC DNA]</scope>
    <source>
        <strain evidence="6 8">KLR3005</strain>
    </source>
</reference>
<dbReference type="EMBL" id="MIMU01000011">
    <property type="protein sequence ID" value="OTA89472.1"/>
    <property type="molecule type" value="Genomic_DNA"/>
</dbReference>
<accession>A0A1Y2UQ15</accession>
<sequence>MSKMEEAKADYLAGMKYKDIAKKYGVALSTVKSWKTRNKWQRNNATKKKSMHTKVKSTRTKQEKVAPSLPPPELPDSNELNDKQKAFCLYYLQRYNATWAYQKAYGGSYENALAHGSRMVGNGRIKSYLTKLKKQQSQDLYATANDILLRYLNQATSNVTDVLSFRTEKRLAYYKVRDKNGPYEDGGGNFRYVPKIDPETGEQAYYYENIVELKDSSKIDTSNIKSIRIDKGEPVVEMEDRQKAMQILLDRLPEPEVNDGSTNSLLAALSNGMKNIWSDKDGDKDS</sequence>
<dbReference type="RefSeq" id="WP_086135768.1">
    <property type="nucleotide sequence ID" value="NZ_MIMF01000199.1"/>
</dbReference>
<evidence type="ECO:0000313" key="7">
    <source>
        <dbReference type="Proteomes" id="UP000194219"/>
    </source>
</evidence>
<dbReference type="Pfam" id="PF10668">
    <property type="entry name" value="Phage_terminase"/>
    <property type="match status" value="1"/>
</dbReference>
<evidence type="ECO:0000259" key="4">
    <source>
        <dbReference type="Pfam" id="PF10668"/>
    </source>
</evidence>
<feature type="compositionally biased region" description="Basic residues" evidence="3">
    <location>
        <begin position="38"/>
        <end position="59"/>
    </location>
</feature>
<evidence type="ECO:0000313" key="8">
    <source>
        <dbReference type="Proteomes" id="UP000194286"/>
    </source>
</evidence>
<dbReference type="Pfam" id="PF03592">
    <property type="entry name" value="Terminase_2"/>
    <property type="match status" value="1"/>
</dbReference>
<keyword evidence="2" id="KW-0231">Viral genome packaging</keyword>
<dbReference type="InterPro" id="IPR038713">
    <property type="entry name" value="Terminase_Gp1_N_sf"/>
</dbReference>
<dbReference type="PANTHER" id="PTHR41328">
    <property type="entry name" value="TERMINASE SMALL SUBUNIT-RELATED"/>
    <property type="match status" value="1"/>
</dbReference>
<comment type="caution">
    <text evidence="6">The sequence shown here is derived from an EMBL/GenBank/DDBJ whole genome shotgun (WGS) entry which is preliminary data.</text>
</comment>
<feature type="region of interest" description="Disordered" evidence="3">
    <location>
        <begin position="38"/>
        <end position="77"/>
    </location>
</feature>
<dbReference type="PANTHER" id="PTHR41328:SF2">
    <property type="entry name" value="TERMINASE SMALL SUBUNIT"/>
    <property type="match status" value="1"/>
</dbReference>
<dbReference type="InterPro" id="IPR005335">
    <property type="entry name" value="Terminase_ssu"/>
</dbReference>
<dbReference type="AlphaFoldDB" id="A0A1Y2UQ15"/>